<keyword evidence="3" id="KW-1185">Reference proteome</keyword>
<keyword evidence="2" id="KW-0614">Plasmid</keyword>
<protein>
    <recommendedName>
        <fullName evidence="4">Antirestriction protein</fullName>
    </recommendedName>
</protein>
<evidence type="ECO:0008006" key="4">
    <source>
        <dbReference type="Google" id="ProtNLM"/>
    </source>
</evidence>
<dbReference type="Pfam" id="PF03230">
    <property type="entry name" value="Antirestrict"/>
    <property type="match status" value="1"/>
</dbReference>
<evidence type="ECO:0000313" key="2">
    <source>
        <dbReference type="EMBL" id="AOZ11121.1"/>
    </source>
</evidence>
<dbReference type="Proteomes" id="UP000177515">
    <property type="component" value="Plasmid unnamed1"/>
</dbReference>
<reference evidence="2 3" key="1">
    <citation type="submission" date="2016-10" db="EMBL/GenBank/DDBJ databases">
        <title>Complete genome sequences of three Cupriavidus strains isolated from various Malaysian environments.</title>
        <authorList>
            <person name="Abdullah A.A.-A."/>
            <person name="Shafie N.A.H."/>
            <person name="Lau N.S."/>
        </authorList>
    </citation>
    <scope>NUCLEOTIDE SEQUENCE [LARGE SCALE GENOMIC DNA]</scope>
    <source>
        <strain evidence="2 3">USMAA1020</strain>
        <plasmid evidence="2 3">unnamed1</plasmid>
    </source>
</reference>
<name>A0ABM6FGP4_9BURK</name>
<geneLocation type="plasmid" evidence="2 3">
    <name>unnamed1</name>
</geneLocation>
<evidence type="ECO:0000256" key="1">
    <source>
        <dbReference type="ARBA" id="ARBA00008618"/>
    </source>
</evidence>
<gene>
    <name evidence="2" type="ORF">BKK80_34760</name>
</gene>
<accession>A0ABM6FGP4</accession>
<dbReference type="InterPro" id="IPR042297">
    <property type="entry name" value="Antirestriction_sf"/>
</dbReference>
<evidence type="ECO:0000313" key="3">
    <source>
        <dbReference type="Proteomes" id="UP000177515"/>
    </source>
</evidence>
<dbReference type="Gene3D" id="3.30.70.3580">
    <property type="entry name" value="Antirestriction protein"/>
    <property type="match status" value="1"/>
</dbReference>
<comment type="similarity">
    <text evidence="1">Belongs to the antirestriction protein family.</text>
</comment>
<dbReference type="RefSeq" id="WP_071073686.1">
    <property type="nucleotide sequence ID" value="NZ_CP017756.1"/>
</dbReference>
<sequence length="140" mass="15249">MVQEFSVPAVINKKLVPAHQRTGFFPRHFPVAWMKVELQIYGHLSALADGYRGGGWDFVELDNGGCFIAPHGVDQVRLCNADNGSDETITGEAAGVVACLYAFSHLSFGAGLGYLGDKFHLLRDFALEHPEAAKIFALID</sequence>
<dbReference type="InterPro" id="IPR004914">
    <property type="entry name" value="Antirestrict"/>
</dbReference>
<proteinExistence type="inferred from homology"/>
<organism evidence="2 3">
    <name type="scientific">Cupriavidus malaysiensis</name>
    <dbReference type="NCBI Taxonomy" id="367825"/>
    <lineage>
        <taxon>Bacteria</taxon>
        <taxon>Pseudomonadati</taxon>
        <taxon>Pseudomonadota</taxon>
        <taxon>Betaproteobacteria</taxon>
        <taxon>Burkholderiales</taxon>
        <taxon>Burkholderiaceae</taxon>
        <taxon>Cupriavidus</taxon>
    </lineage>
</organism>
<dbReference type="EMBL" id="CP017756">
    <property type="protein sequence ID" value="AOZ11121.1"/>
    <property type="molecule type" value="Genomic_DNA"/>
</dbReference>